<evidence type="ECO:0000256" key="1">
    <source>
        <dbReference type="SAM" id="MobiDB-lite"/>
    </source>
</evidence>
<name>A0A2N5W4Z8_9BASI</name>
<proteinExistence type="predicted"/>
<feature type="region of interest" description="Disordered" evidence="1">
    <location>
        <begin position="1"/>
        <end position="51"/>
    </location>
</feature>
<evidence type="ECO:0000313" key="6">
    <source>
        <dbReference type="Proteomes" id="UP000235392"/>
    </source>
</evidence>
<feature type="compositionally biased region" description="Polar residues" evidence="1">
    <location>
        <begin position="41"/>
        <end position="51"/>
    </location>
</feature>
<protein>
    <submittedName>
        <fullName evidence="4">Uncharacterized protein</fullName>
    </submittedName>
</protein>
<evidence type="ECO:0000313" key="5">
    <source>
        <dbReference type="Proteomes" id="UP000235388"/>
    </source>
</evidence>
<reference evidence="5 6" key="1">
    <citation type="submission" date="2017-11" db="EMBL/GenBank/DDBJ databases">
        <title>De novo assembly and phasing of dikaryotic genomes from two isolates of Puccinia coronata f. sp. avenae, the causal agent of oat crown rust.</title>
        <authorList>
            <person name="Miller M.E."/>
            <person name="Zhang Y."/>
            <person name="Omidvar V."/>
            <person name="Sperschneider J."/>
            <person name="Schwessinger B."/>
            <person name="Raley C."/>
            <person name="Palmer J.M."/>
            <person name="Garnica D."/>
            <person name="Upadhyaya N."/>
            <person name="Rathjen J."/>
            <person name="Taylor J.M."/>
            <person name="Park R.F."/>
            <person name="Dodds P.N."/>
            <person name="Hirsch C.D."/>
            <person name="Kianian S.F."/>
            <person name="Figueroa M."/>
        </authorList>
    </citation>
    <scope>NUCLEOTIDE SEQUENCE [LARGE SCALE GENOMIC DNA]</scope>
    <source>
        <strain evidence="4">12NC29</strain>
        <strain evidence="3">12SD80</strain>
    </source>
</reference>
<evidence type="ECO:0000313" key="2">
    <source>
        <dbReference type="EMBL" id="PLW21996.1"/>
    </source>
</evidence>
<dbReference type="EMBL" id="PGCJ01000778">
    <property type="protein sequence ID" value="PLW21996.1"/>
    <property type="molecule type" value="Genomic_DNA"/>
</dbReference>
<evidence type="ECO:0000313" key="3">
    <source>
        <dbReference type="EMBL" id="PLW48790.1"/>
    </source>
</evidence>
<organism evidence="4 5">
    <name type="scientific">Puccinia coronata f. sp. avenae</name>
    <dbReference type="NCBI Taxonomy" id="200324"/>
    <lineage>
        <taxon>Eukaryota</taxon>
        <taxon>Fungi</taxon>
        <taxon>Dikarya</taxon>
        <taxon>Basidiomycota</taxon>
        <taxon>Pucciniomycotina</taxon>
        <taxon>Pucciniomycetes</taxon>
        <taxon>Pucciniales</taxon>
        <taxon>Pucciniaceae</taxon>
        <taxon>Puccinia</taxon>
    </lineage>
</organism>
<gene>
    <name evidence="4" type="ORF">PCANC_02388</name>
    <name evidence="2" type="ORF">PCANC_04346</name>
    <name evidence="3" type="ORF">PCASD_03231</name>
</gene>
<dbReference type="Proteomes" id="UP000235388">
    <property type="component" value="Unassembled WGS sequence"/>
</dbReference>
<accession>A0A2N5W4Z8</accession>
<sequence length="73" mass="7866">MESTHFADADEVALKGLSEAPTKPMTPASVESSKAEEQTAHHTQSPQKIDTLCQTAGNPVTEFRTSEHGGFYC</sequence>
<evidence type="ECO:0000313" key="4">
    <source>
        <dbReference type="EMBL" id="PLW57303.1"/>
    </source>
</evidence>
<dbReference type="AlphaFoldDB" id="A0A2N5W4Z8"/>
<comment type="caution">
    <text evidence="4">The sequence shown here is derived from an EMBL/GenBank/DDBJ whole genome shotgun (WGS) entry which is preliminary data.</text>
</comment>
<dbReference type="Proteomes" id="UP000235392">
    <property type="component" value="Unassembled WGS sequence"/>
</dbReference>
<dbReference type="EMBL" id="PGCI01000021">
    <property type="protein sequence ID" value="PLW48790.1"/>
    <property type="molecule type" value="Genomic_DNA"/>
</dbReference>
<dbReference type="EMBL" id="PGCJ01000012">
    <property type="protein sequence ID" value="PLW57303.1"/>
    <property type="molecule type" value="Genomic_DNA"/>
</dbReference>
<keyword evidence="5" id="KW-1185">Reference proteome</keyword>